<dbReference type="PROSITE" id="PS51195">
    <property type="entry name" value="Q_MOTIF"/>
    <property type="match status" value="1"/>
</dbReference>
<dbReference type="Pfam" id="PF00271">
    <property type="entry name" value="Helicase_C"/>
    <property type="match status" value="1"/>
</dbReference>
<dbReference type="CDD" id="cd17945">
    <property type="entry name" value="DEADc_DDX23"/>
    <property type="match status" value="1"/>
</dbReference>
<feature type="compositionally biased region" description="Gly residues" evidence="13">
    <location>
        <begin position="688"/>
        <end position="701"/>
    </location>
</feature>
<evidence type="ECO:0000256" key="7">
    <source>
        <dbReference type="ARBA" id="ARBA00023187"/>
    </source>
</evidence>
<keyword evidence="18" id="KW-1185">Reference proteome</keyword>
<evidence type="ECO:0000256" key="3">
    <source>
        <dbReference type="ARBA" id="ARBA00022741"/>
    </source>
</evidence>
<keyword evidence="7" id="KW-0508">mRNA splicing</keyword>
<dbReference type="PROSITE" id="PS00039">
    <property type="entry name" value="DEAD_ATP_HELICASE"/>
    <property type="match status" value="1"/>
</dbReference>
<evidence type="ECO:0000256" key="4">
    <source>
        <dbReference type="ARBA" id="ARBA00022801"/>
    </source>
</evidence>
<keyword evidence="2" id="KW-0507">mRNA processing</keyword>
<evidence type="ECO:0000256" key="1">
    <source>
        <dbReference type="ARBA" id="ARBA00012552"/>
    </source>
</evidence>
<organism evidence="17 18">
    <name type="scientific">Humicola insolens</name>
    <name type="common">Soft-rot fungus</name>
    <dbReference type="NCBI Taxonomy" id="85995"/>
    <lineage>
        <taxon>Eukaryota</taxon>
        <taxon>Fungi</taxon>
        <taxon>Dikarya</taxon>
        <taxon>Ascomycota</taxon>
        <taxon>Pezizomycotina</taxon>
        <taxon>Sordariomycetes</taxon>
        <taxon>Sordariomycetidae</taxon>
        <taxon>Sordariales</taxon>
        <taxon>Chaetomiaceae</taxon>
        <taxon>Mycothermus</taxon>
    </lineage>
</organism>
<feature type="compositionally biased region" description="Basic and acidic residues" evidence="13">
    <location>
        <begin position="112"/>
        <end position="132"/>
    </location>
</feature>
<dbReference type="SUPFAM" id="SSF52540">
    <property type="entry name" value="P-loop containing nucleoside triphosphate hydrolases"/>
    <property type="match status" value="1"/>
</dbReference>
<dbReference type="SMART" id="SM00487">
    <property type="entry name" value="DEXDc"/>
    <property type="match status" value="1"/>
</dbReference>
<evidence type="ECO:0000259" key="16">
    <source>
        <dbReference type="PROSITE" id="PS51195"/>
    </source>
</evidence>
<sequence>MDKRRLPPDLPALLRQREAEKAAAAKPRWIPKKERERLTAEAAAKEAEEQKKREEAIKAANQEFTKKVHAVHNGVNGTNGPNGTGDIPTGPKAMRHPAEDGDHEHGGKRRRLNNDEEKKAEMERRDAAELRAKYMGPEVNQSTFSVKKKRRRTAANKFNFDWDPEDDTSRPYDPIYAERLAPLHRLPGYENTDELVRRKAEAIRRGDPETGEERARKLLEQHERAKQAADRKNMNKHWSEKKLEDMRERDWRIFKENFGISTKGGSIPDPMRSWEESKLPRRLLDLVYQVGYDEPTPIQRAAIPIALQARDLIGVAVTGSGKTAAFLLPLLVYISELPPLDEFNKNDGPYALILAPTRELVQQIEAEAKKFADPLGFTVVSIVGGHSLEEQAFALRNGAEIIVATPGRLVDCLERRLLVFSQCCYIIMDEADRMIDQGFEEPLTKILDALPVTNEKPDTEDAENPKLMSRYLGGKDRYRQTMMYTATMPPLVERIAKKYLRRPAIVTIGNAGEAVDTVEQRVEFISGEDKRKRRLQEILNSGQFKPPIIVFVNIKRNCEMVAKDIKSWGYPTAVLHGSKTQEQREAALASLREGKTSILVATDLAGRGIDVPDVSLVVNFNMATSIESYTHRIGRTGRAGKSGVAITFLGNEDADVMYDLRQIISKSSISKVPEELRRHEAAQSKPTRGGGGGGPKGGVWQ</sequence>
<gene>
    <name evidence="17" type="ORF">VTJ49DRAFT_2317</name>
</gene>
<dbReference type="EC" id="3.6.4.13" evidence="1"/>
<protein>
    <recommendedName>
        <fullName evidence="1">RNA helicase</fullName>
        <ecNumber evidence="1">3.6.4.13</ecNumber>
    </recommendedName>
</protein>
<dbReference type="InterPro" id="IPR057479">
    <property type="entry name" value="PRP28/DDX23-like_helical"/>
</dbReference>
<evidence type="ECO:0000256" key="5">
    <source>
        <dbReference type="ARBA" id="ARBA00022806"/>
    </source>
</evidence>
<feature type="region of interest" description="Disordered" evidence="13">
    <location>
        <begin position="71"/>
        <end position="150"/>
    </location>
</feature>
<evidence type="ECO:0000259" key="15">
    <source>
        <dbReference type="PROSITE" id="PS51194"/>
    </source>
</evidence>
<feature type="domain" description="DEAD-box RNA helicase Q" evidence="16">
    <location>
        <begin position="272"/>
        <end position="300"/>
    </location>
</feature>
<comment type="subunit">
    <text evidence="9">Component of the U5 snRNP complex.</text>
</comment>
<dbReference type="PROSITE" id="PS51192">
    <property type="entry name" value="HELICASE_ATP_BIND_1"/>
    <property type="match status" value="1"/>
</dbReference>
<dbReference type="InterPro" id="IPR027417">
    <property type="entry name" value="P-loop_NTPase"/>
</dbReference>
<evidence type="ECO:0000256" key="13">
    <source>
        <dbReference type="SAM" id="MobiDB-lite"/>
    </source>
</evidence>
<evidence type="ECO:0000313" key="18">
    <source>
        <dbReference type="Proteomes" id="UP001583172"/>
    </source>
</evidence>
<feature type="short sequence motif" description="Q motif" evidence="11">
    <location>
        <begin position="272"/>
        <end position="300"/>
    </location>
</feature>
<evidence type="ECO:0000256" key="2">
    <source>
        <dbReference type="ARBA" id="ARBA00022664"/>
    </source>
</evidence>
<keyword evidence="3 12" id="KW-0547">Nucleotide-binding</keyword>
<dbReference type="InterPro" id="IPR011545">
    <property type="entry name" value="DEAD/DEAH_box_helicase_dom"/>
</dbReference>
<feature type="region of interest" description="Disordered" evidence="13">
    <location>
        <begin position="18"/>
        <end position="54"/>
    </location>
</feature>
<feature type="compositionally biased region" description="Basic and acidic residues" evidence="13">
    <location>
        <begin position="31"/>
        <end position="54"/>
    </location>
</feature>
<feature type="domain" description="Helicase C-terminal" evidence="15">
    <location>
        <begin position="517"/>
        <end position="680"/>
    </location>
</feature>
<keyword evidence="4 12" id="KW-0378">Hydrolase</keyword>
<dbReference type="SMART" id="SM00490">
    <property type="entry name" value="HELICc"/>
    <property type="match status" value="1"/>
</dbReference>
<dbReference type="PROSITE" id="PS51194">
    <property type="entry name" value="HELICASE_CTER"/>
    <property type="match status" value="1"/>
</dbReference>
<keyword evidence="6 12" id="KW-0067">ATP-binding</keyword>
<evidence type="ECO:0000256" key="10">
    <source>
        <dbReference type="ARBA" id="ARBA00047984"/>
    </source>
</evidence>
<evidence type="ECO:0000256" key="12">
    <source>
        <dbReference type="RuleBase" id="RU000492"/>
    </source>
</evidence>
<dbReference type="EMBL" id="JAZGSY010000002">
    <property type="protein sequence ID" value="KAL1844260.1"/>
    <property type="molecule type" value="Genomic_DNA"/>
</dbReference>
<dbReference type="CDD" id="cd18787">
    <property type="entry name" value="SF2_C_DEAD"/>
    <property type="match status" value="1"/>
</dbReference>
<evidence type="ECO:0000259" key="14">
    <source>
        <dbReference type="PROSITE" id="PS51192"/>
    </source>
</evidence>
<dbReference type="Pfam" id="PF25430">
    <property type="entry name" value="DDX23"/>
    <property type="match status" value="1"/>
</dbReference>
<comment type="caution">
    <text evidence="17">The sequence shown here is derived from an EMBL/GenBank/DDBJ whole genome shotgun (WGS) entry which is preliminary data.</text>
</comment>
<dbReference type="Gene3D" id="3.40.50.300">
    <property type="entry name" value="P-loop containing nucleotide triphosphate hydrolases"/>
    <property type="match status" value="2"/>
</dbReference>
<dbReference type="InterPro" id="IPR014014">
    <property type="entry name" value="RNA_helicase_DEAD_Q_motif"/>
</dbReference>
<dbReference type="InterPro" id="IPR001650">
    <property type="entry name" value="Helicase_C-like"/>
</dbReference>
<evidence type="ECO:0000256" key="9">
    <source>
        <dbReference type="ARBA" id="ARBA00038719"/>
    </source>
</evidence>
<feature type="region of interest" description="Disordered" evidence="13">
    <location>
        <begin position="674"/>
        <end position="701"/>
    </location>
</feature>
<comment type="similarity">
    <text evidence="8">Belongs to the DEAD box helicase family. DDX23/PRP28 subfamily.</text>
</comment>
<dbReference type="Pfam" id="PF00270">
    <property type="entry name" value="DEAD"/>
    <property type="match status" value="1"/>
</dbReference>
<dbReference type="InterPro" id="IPR014001">
    <property type="entry name" value="Helicase_ATP-bd"/>
</dbReference>
<proteinExistence type="inferred from homology"/>
<dbReference type="InterPro" id="IPR000629">
    <property type="entry name" value="RNA-helicase_DEAD-box_CS"/>
</dbReference>
<dbReference type="Proteomes" id="UP001583172">
    <property type="component" value="Unassembled WGS sequence"/>
</dbReference>
<reference evidence="17 18" key="1">
    <citation type="journal article" date="2024" name="Commun. Biol.">
        <title>Comparative genomic analysis of thermophilic fungi reveals convergent evolutionary adaptations and gene losses.</title>
        <authorList>
            <person name="Steindorff A.S."/>
            <person name="Aguilar-Pontes M.V."/>
            <person name="Robinson A.J."/>
            <person name="Andreopoulos B."/>
            <person name="LaButti K."/>
            <person name="Kuo A."/>
            <person name="Mondo S."/>
            <person name="Riley R."/>
            <person name="Otillar R."/>
            <person name="Haridas S."/>
            <person name="Lipzen A."/>
            <person name="Grimwood J."/>
            <person name="Schmutz J."/>
            <person name="Clum A."/>
            <person name="Reid I.D."/>
            <person name="Moisan M.C."/>
            <person name="Butler G."/>
            <person name="Nguyen T.T.M."/>
            <person name="Dewar K."/>
            <person name="Conant G."/>
            <person name="Drula E."/>
            <person name="Henrissat B."/>
            <person name="Hansel C."/>
            <person name="Singer S."/>
            <person name="Hutchinson M.I."/>
            <person name="de Vries R.P."/>
            <person name="Natvig D.O."/>
            <person name="Powell A.J."/>
            <person name="Tsang A."/>
            <person name="Grigoriev I.V."/>
        </authorList>
    </citation>
    <scope>NUCLEOTIDE SEQUENCE [LARGE SCALE GENOMIC DNA]</scope>
    <source>
        <strain evidence="17 18">CBS 620.91</strain>
    </source>
</reference>
<name>A0ABR3VQR8_HUMIN</name>
<accession>A0ABR3VQR8</accession>
<evidence type="ECO:0000313" key="17">
    <source>
        <dbReference type="EMBL" id="KAL1844260.1"/>
    </source>
</evidence>
<feature type="compositionally biased region" description="Low complexity" evidence="13">
    <location>
        <begin position="73"/>
        <end position="91"/>
    </location>
</feature>
<evidence type="ECO:0000256" key="8">
    <source>
        <dbReference type="ARBA" id="ARBA00037954"/>
    </source>
</evidence>
<evidence type="ECO:0000256" key="11">
    <source>
        <dbReference type="PROSITE-ProRule" id="PRU00552"/>
    </source>
</evidence>
<feature type="compositionally biased region" description="Basic and acidic residues" evidence="13">
    <location>
        <begin position="96"/>
        <end position="105"/>
    </location>
</feature>
<evidence type="ECO:0000256" key="6">
    <source>
        <dbReference type="ARBA" id="ARBA00022840"/>
    </source>
</evidence>
<keyword evidence="5 12" id="KW-0347">Helicase</keyword>
<dbReference type="PANTHER" id="PTHR47958">
    <property type="entry name" value="ATP-DEPENDENT RNA HELICASE DBP3"/>
    <property type="match status" value="1"/>
</dbReference>
<comment type="catalytic activity">
    <reaction evidence="10">
        <text>ATP + H2O = ADP + phosphate + H(+)</text>
        <dbReference type="Rhea" id="RHEA:13065"/>
        <dbReference type="ChEBI" id="CHEBI:15377"/>
        <dbReference type="ChEBI" id="CHEBI:15378"/>
        <dbReference type="ChEBI" id="CHEBI:30616"/>
        <dbReference type="ChEBI" id="CHEBI:43474"/>
        <dbReference type="ChEBI" id="CHEBI:456216"/>
        <dbReference type="EC" id="3.6.4.13"/>
    </reaction>
</comment>
<feature type="domain" description="Helicase ATP-binding" evidence="14">
    <location>
        <begin position="303"/>
        <end position="506"/>
    </location>
</feature>